<name>A0A849HKI8_9MICO</name>
<dbReference type="InterPro" id="IPR001509">
    <property type="entry name" value="Epimerase_deHydtase"/>
</dbReference>
<accession>A0A849HKI8</accession>
<gene>
    <name evidence="2" type="ORF">HJG52_14370</name>
</gene>
<evidence type="ECO:0000259" key="1">
    <source>
        <dbReference type="Pfam" id="PF01370"/>
    </source>
</evidence>
<dbReference type="InterPro" id="IPR036291">
    <property type="entry name" value="NAD(P)-bd_dom_sf"/>
</dbReference>
<feature type="domain" description="NAD-dependent epimerase/dehydratase" evidence="1">
    <location>
        <begin position="3"/>
        <end position="174"/>
    </location>
</feature>
<evidence type="ECO:0000313" key="3">
    <source>
        <dbReference type="Proteomes" id="UP000588586"/>
    </source>
</evidence>
<dbReference type="GO" id="GO:0004029">
    <property type="term" value="F:aldehyde dehydrogenase (NAD+) activity"/>
    <property type="evidence" value="ECO:0007669"/>
    <property type="project" value="TreeGrafter"/>
</dbReference>
<dbReference type="EMBL" id="JABEPQ010000003">
    <property type="protein sequence ID" value="NNM47183.1"/>
    <property type="molecule type" value="Genomic_DNA"/>
</dbReference>
<proteinExistence type="predicted"/>
<dbReference type="PANTHER" id="PTHR48079:SF6">
    <property type="entry name" value="NAD(P)-BINDING DOMAIN-CONTAINING PROTEIN-RELATED"/>
    <property type="match status" value="1"/>
</dbReference>
<reference evidence="2 3" key="1">
    <citation type="submission" date="2020-04" db="EMBL/GenBank/DDBJ databases">
        <title>Knoellia sp. isolate from air conditioner.</title>
        <authorList>
            <person name="Chea S."/>
            <person name="Kim D.-U."/>
        </authorList>
    </citation>
    <scope>NUCLEOTIDE SEQUENCE [LARGE SCALE GENOMIC DNA]</scope>
    <source>
        <strain evidence="2 3">DB2414S</strain>
    </source>
</reference>
<comment type="caution">
    <text evidence="2">The sequence shown here is derived from an EMBL/GenBank/DDBJ whole genome shotgun (WGS) entry which is preliminary data.</text>
</comment>
<dbReference type="RefSeq" id="WP_171244312.1">
    <property type="nucleotide sequence ID" value="NZ_JABEPQ010000003.1"/>
</dbReference>
<protein>
    <submittedName>
        <fullName evidence="2">NAD-dependent epimerase/dehydratase family protein</fullName>
    </submittedName>
</protein>
<dbReference type="GO" id="GO:0005737">
    <property type="term" value="C:cytoplasm"/>
    <property type="evidence" value="ECO:0007669"/>
    <property type="project" value="TreeGrafter"/>
</dbReference>
<dbReference type="Gene3D" id="3.40.50.720">
    <property type="entry name" value="NAD(P)-binding Rossmann-like Domain"/>
    <property type="match status" value="1"/>
</dbReference>
<organism evidence="2 3">
    <name type="scientific">Knoellia koreensis</name>
    <dbReference type="NCBI Taxonomy" id="2730921"/>
    <lineage>
        <taxon>Bacteria</taxon>
        <taxon>Bacillati</taxon>
        <taxon>Actinomycetota</taxon>
        <taxon>Actinomycetes</taxon>
        <taxon>Micrococcales</taxon>
        <taxon>Intrasporangiaceae</taxon>
        <taxon>Knoellia</taxon>
    </lineage>
</organism>
<keyword evidence="3" id="KW-1185">Reference proteome</keyword>
<dbReference type="InterPro" id="IPR051783">
    <property type="entry name" value="NAD(P)-dependent_oxidoreduct"/>
</dbReference>
<dbReference type="Proteomes" id="UP000588586">
    <property type="component" value="Unassembled WGS sequence"/>
</dbReference>
<sequence length="350" mass="36465">MKVAVTGATGLVGHQVARAALAAGHDVVAITRERGPDVMTGAGRAPRRVAALTDAEALREALAGVDGLVHCAAVYAYGPAHAAEVDRVNTEGTATLLAAAARAGVARAVVTSSSVTCGSSVPPTRRTEHDHLADEPAPAYYASKVAQEEAALDASRRHGIPVVLALPTVVLGGPFARLGPSNAIVLRYLLDPTRSTFPGGCNVVDARDVGAGHMALLESGAAGERYLLGGDDLTWRAMHGLVGELAGLPGPFAELTAGSAWAVAAVTEWWAGVMERDPLSTKEEASTVGRHYWYSSAKAQELGYAARPAREAVAASLAWLAVSPDLPRWVRETLRLHGDVRTARELVPHP</sequence>
<dbReference type="PANTHER" id="PTHR48079">
    <property type="entry name" value="PROTEIN YEEZ"/>
    <property type="match status" value="1"/>
</dbReference>
<evidence type="ECO:0000313" key="2">
    <source>
        <dbReference type="EMBL" id="NNM47183.1"/>
    </source>
</evidence>
<dbReference type="Pfam" id="PF01370">
    <property type="entry name" value="Epimerase"/>
    <property type="match status" value="1"/>
</dbReference>
<dbReference type="SUPFAM" id="SSF51735">
    <property type="entry name" value="NAD(P)-binding Rossmann-fold domains"/>
    <property type="match status" value="1"/>
</dbReference>
<dbReference type="AlphaFoldDB" id="A0A849HKI8"/>